<dbReference type="Proteomes" id="UP000199208">
    <property type="component" value="Unassembled WGS sequence"/>
</dbReference>
<sequence length="52" mass="6165">MNRIQLMYLEKLRLALKNDAHGEEMVYILGKMRQELTSAEFQMVTSTFQNSR</sequence>
<organism evidence="1 2">
    <name type="scientific">Acidaminobacter hydrogenoformans DSM 2784</name>
    <dbReference type="NCBI Taxonomy" id="1120920"/>
    <lineage>
        <taxon>Bacteria</taxon>
        <taxon>Bacillati</taxon>
        <taxon>Bacillota</taxon>
        <taxon>Clostridia</taxon>
        <taxon>Peptostreptococcales</taxon>
        <taxon>Acidaminobacteraceae</taxon>
        <taxon>Acidaminobacter</taxon>
    </lineage>
</organism>
<dbReference type="AlphaFoldDB" id="A0A1G5S249"/>
<dbReference type="STRING" id="1120920.SAMN03080599_02287"/>
<reference evidence="1 2" key="1">
    <citation type="submission" date="2016-10" db="EMBL/GenBank/DDBJ databases">
        <authorList>
            <person name="de Groot N.N."/>
        </authorList>
    </citation>
    <scope>NUCLEOTIDE SEQUENCE [LARGE SCALE GENOMIC DNA]</scope>
    <source>
        <strain evidence="1 2">DSM 2784</strain>
    </source>
</reference>
<protein>
    <submittedName>
        <fullName evidence="1">Uncharacterized protein</fullName>
    </submittedName>
</protein>
<keyword evidence="2" id="KW-1185">Reference proteome</keyword>
<gene>
    <name evidence="1" type="ORF">SAMN03080599_02287</name>
</gene>
<dbReference type="RefSeq" id="WP_170829425.1">
    <property type="nucleotide sequence ID" value="NZ_FMWL01000012.1"/>
</dbReference>
<proteinExistence type="predicted"/>
<name>A0A1G5S249_9FIRM</name>
<evidence type="ECO:0000313" key="2">
    <source>
        <dbReference type="Proteomes" id="UP000199208"/>
    </source>
</evidence>
<accession>A0A1G5S249</accession>
<evidence type="ECO:0000313" key="1">
    <source>
        <dbReference type="EMBL" id="SCZ80472.1"/>
    </source>
</evidence>
<dbReference type="EMBL" id="FMWL01000012">
    <property type="protein sequence ID" value="SCZ80472.1"/>
    <property type="molecule type" value="Genomic_DNA"/>
</dbReference>